<dbReference type="GO" id="GO:0005829">
    <property type="term" value="C:cytosol"/>
    <property type="evidence" value="ECO:0007669"/>
    <property type="project" value="TreeGrafter"/>
</dbReference>
<feature type="compositionally biased region" description="Low complexity" evidence="4">
    <location>
        <begin position="1055"/>
        <end position="1071"/>
    </location>
</feature>
<accession>A0A067SER1</accession>
<feature type="region of interest" description="Disordered" evidence="4">
    <location>
        <begin position="800"/>
        <end position="850"/>
    </location>
</feature>
<dbReference type="InterPro" id="IPR006630">
    <property type="entry name" value="La_HTH"/>
</dbReference>
<reference evidence="7" key="1">
    <citation type="journal article" date="2014" name="Proc. Natl. Acad. Sci. U.S.A.">
        <title>Extensive sampling of basidiomycete genomes demonstrates inadequacy of the white-rot/brown-rot paradigm for wood decay fungi.</title>
        <authorList>
            <person name="Riley R."/>
            <person name="Salamov A.A."/>
            <person name="Brown D.W."/>
            <person name="Nagy L.G."/>
            <person name="Floudas D."/>
            <person name="Held B.W."/>
            <person name="Levasseur A."/>
            <person name="Lombard V."/>
            <person name="Morin E."/>
            <person name="Otillar R."/>
            <person name="Lindquist E.A."/>
            <person name="Sun H."/>
            <person name="LaButti K.M."/>
            <person name="Schmutz J."/>
            <person name="Jabbour D."/>
            <person name="Luo H."/>
            <person name="Baker S.E."/>
            <person name="Pisabarro A.G."/>
            <person name="Walton J.D."/>
            <person name="Blanchette R.A."/>
            <person name="Henrissat B."/>
            <person name="Martin F."/>
            <person name="Cullen D."/>
            <person name="Hibbett D.S."/>
            <person name="Grigoriev I.V."/>
        </authorList>
    </citation>
    <scope>NUCLEOTIDE SEQUENCE [LARGE SCALE GENOMIC DNA]</scope>
    <source>
        <strain evidence="7">CBS 339.88</strain>
    </source>
</reference>
<dbReference type="PROSITE" id="PS50961">
    <property type="entry name" value="HTH_LA"/>
    <property type="match status" value="1"/>
</dbReference>
<dbReference type="InterPro" id="IPR045180">
    <property type="entry name" value="La_dom_prot"/>
</dbReference>
<feature type="region of interest" description="Disordered" evidence="4">
    <location>
        <begin position="888"/>
        <end position="928"/>
    </location>
</feature>
<feature type="compositionally biased region" description="Low complexity" evidence="4">
    <location>
        <begin position="430"/>
        <end position="439"/>
    </location>
</feature>
<dbReference type="Gene3D" id="1.10.10.10">
    <property type="entry name" value="Winged helix-like DNA-binding domain superfamily/Winged helix DNA-binding domain"/>
    <property type="match status" value="1"/>
</dbReference>
<feature type="domain" description="HTH La-type RNA-binding" evidence="5">
    <location>
        <begin position="1137"/>
        <end position="1226"/>
    </location>
</feature>
<feature type="region of interest" description="Disordered" evidence="4">
    <location>
        <begin position="344"/>
        <end position="439"/>
    </location>
</feature>
<evidence type="ECO:0000256" key="4">
    <source>
        <dbReference type="SAM" id="MobiDB-lite"/>
    </source>
</evidence>
<dbReference type="GO" id="GO:0045727">
    <property type="term" value="P:positive regulation of translation"/>
    <property type="evidence" value="ECO:0007669"/>
    <property type="project" value="TreeGrafter"/>
</dbReference>
<dbReference type="PANTHER" id="PTHR22792:SF132">
    <property type="entry name" value="LA-RELATED PROTEIN 1"/>
    <property type="match status" value="1"/>
</dbReference>
<feature type="region of interest" description="Disordered" evidence="4">
    <location>
        <begin position="625"/>
        <end position="724"/>
    </location>
</feature>
<sequence length="1375" mass="148039">MVSPQPVLSYAERARRAKNIQSPIAAKPPTQSVHENGPPASPKLAAQALAIVAAQSPTKPAVNVWNLRMAAASSKQNDDPFVVRPDRIPRAATTTTAAPQDQQSWPQVGTSEPERHSLNGTTSSQPSTPPRKNEKTKWVLIPPEELQAAADAALKSRATNSHSRNRSNHLQPRNPASTTTSSPLNATRPQSQRTSATHSRVHSRSESLQSSPRVVRGRRLPADDSNPSDPAAPPTNTPHSNSNPFPPPLGHGQPNTAPAFYPSTTSPPPPPHHLPHLPPHPHIPPRQQHPIPVVLPTPHPHALSPSSSSYPHPTYPVSVSVYPHHPAYPPDGIYSPGAHAHNPYMPWHQPPPPPQLPMHHGQPEFVLHQPQGQGQGQRQHSPVYPPHGPFIGPPAHLPPAQQQQQQQQQQQRTDAPQSTPEITAPGLGPSISSQSVQSTTSRKSLMVFGSINASPPPSPSALSLSLPVESVGSVSGSPSVSVWASVNGVNGGINGTEGPAAAPAMAKTFSIGVDTTEPVPARLRSRTRTAAANANGNGGAAGEVGAVLNGSDTGKDKDFVNGSEEGTRNTKEEKDTKEKENEAKSKSKIAEVKWKFGTASSTPPVNGVVSLPGAVVEVEVGVDEKKAKVPEEREAGQEKAGDDGGEHKSPPAPTPPSPPQDQGLGAHVRAAPFVPGSGAGSTSMSIPMPMPVSMSVPPPPPPSRRDLDDLVNLHPHTHLPPFDDDSDVLEVKNFGFGFGDGARPGYEGRHRLERERLERERLERLERQRQLEMEMEMERLERQRQLEMERERERELMAWQEDQREQHQHQHQPRPQAQQYQEHHDRPYHQQQQHSSYHHPDQQPHLEGEDRPSALLQGSLLLGPAGPLGEDGIGVGIGASLLMVPENPSPSQMAGADVGVGPGPQDGASREYPLNPRGAGGLEGQQQPVMPYGVRGRRGYPGGGPGGGVGAGAGRGGYGGAERGGYGPGGGVGERGGGGRRARGMNAFSRGYGRGYAPRGGAGGPSSQQQQRPPPPFSVSIPCAGGTPPPQHFQALSPLSAMPPESYYPPPPPSRQQQQQGPYGAGYDAYGPPGPGPGLAHLPPHPHVAPPQHQHQHQHQHSLSMPPPQPPQPAPGLAHGQLPHIFPPVPPPLSTISFPLDPTRYWLLGQLEYYLSPQNMAQDFFLRQRMDARGWIPIALLASFNRVKQLTPDAQLVRDVLTLSSLVQVRGSMVRMGGWDRFVLPDAAPSSVEDTPLPYMYQTLGTYAHWEEMKAGEAAQMQQQQEWVHGLEHPHQLQYQHQHQHQHREDDASWRPPPHGQEGGVAGRDEQNADATVVGVDSEAAESQRSVTLVNGHVGKGAQHQHESDDEEEEEEDVVFVMDNEVPSWSPDRRS</sequence>
<feature type="compositionally biased region" description="Low complexity" evidence="4">
    <location>
        <begin position="683"/>
        <end position="695"/>
    </location>
</feature>
<dbReference type="OrthoDB" id="340227at2759"/>
<dbReference type="Proteomes" id="UP000027222">
    <property type="component" value="Unassembled WGS sequence"/>
</dbReference>
<feature type="compositionally biased region" description="Polar residues" evidence="4">
    <location>
        <begin position="412"/>
        <end position="421"/>
    </location>
</feature>
<feature type="region of interest" description="Disordered" evidence="4">
    <location>
        <begin position="963"/>
        <end position="1121"/>
    </location>
</feature>
<feature type="compositionally biased region" description="Low complexity" evidence="4">
    <location>
        <begin position="401"/>
        <end position="411"/>
    </location>
</feature>
<feature type="region of interest" description="Disordered" evidence="4">
    <location>
        <begin position="92"/>
        <end position="136"/>
    </location>
</feature>
<feature type="compositionally biased region" description="Polar residues" evidence="4">
    <location>
        <begin position="99"/>
        <end position="110"/>
    </location>
</feature>
<feature type="compositionally biased region" description="Basic and acidic residues" evidence="4">
    <location>
        <begin position="625"/>
        <end position="649"/>
    </location>
</feature>
<protein>
    <recommendedName>
        <fullName evidence="5">HTH La-type RNA-binding domain-containing protein</fullName>
    </recommendedName>
</protein>
<dbReference type="Pfam" id="PF05383">
    <property type="entry name" value="La"/>
    <property type="match status" value="1"/>
</dbReference>
<feature type="compositionally biased region" description="Pro residues" evidence="4">
    <location>
        <begin position="383"/>
        <end position="397"/>
    </location>
</feature>
<evidence type="ECO:0000313" key="7">
    <source>
        <dbReference type="Proteomes" id="UP000027222"/>
    </source>
</evidence>
<feature type="compositionally biased region" description="Low complexity" evidence="4">
    <location>
        <begin position="369"/>
        <end position="379"/>
    </location>
</feature>
<dbReference type="SUPFAM" id="SSF46785">
    <property type="entry name" value="Winged helix' DNA-binding domain"/>
    <property type="match status" value="1"/>
</dbReference>
<dbReference type="HOGENOM" id="CLU_008575_0_0_1"/>
<feature type="compositionally biased region" description="Basic and acidic residues" evidence="4">
    <location>
        <begin position="838"/>
        <end position="850"/>
    </location>
</feature>
<feature type="compositionally biased region" description="Pro residues" evidence="4">
    <location>
        <begin position="650"/>
        <end position="659"/>
    </location>
</feature>
<feature type="region of interest" description="Disordered" evidence="4">
    <location>
        <begin position="528"/>
        <end position="587"/>
    </location>
</feature>
<feature type="compositionally biased region" description="Pro residues" evidence="4">
    <location>
        <begin position="265"/>
        <end position="284"/>
    </location>
</feature>
<dbReference type="EMBL" id="KL142408">
    <property type="protein sequence ID" value="KDR68447.1"/>
    <property type="molecule type" value="Genomic_DNA"/>
</dbReference>
<evidence type="ECO:0000259" key="5">
    <source>
        <dbReference type="PROSITE" id="PS50961"/>
    </source>
</evidence>
<evidence type="ECO:0000256" key="2">
    <source>
        <dbReference type="PROSITE-ProRule" id="PRU00332"/>
    </source>
</evidence>
<dbReference type="InterPro" id="IPR036390">
    <property type="entry name" value="WH_DNA-bd_sf"/>
</dbReference>
<evidence type="ECO:0000313" key="6">
    <source>
        <dbReference type="EMBL" id="KDR68447.1"/>
    </source>
</evidence>
<feature type="compositionally biased region" description="Acidic residues" evidence="4">
    <location>
        <begin position="1348"/>
        <end position="1357"/>
    </location>
</feature>
<evidence type="ECO:0000256" key="1">
    <source>
        <dbReference type="ARBA" id="ARBA00022884"/>
    </source>
</evidence>
<dbReference type="PANTHER" id="PTHR22792">
    <property type="entry name" value="LUPUS LA PROTEIN-RELATED"/>
    <property type="match status" value="1"/>
</dbReference>
<feature type="region of interest" description="Disordered" evidence="4">
    <location>
        <begin position="19"/>
        <end position="41"/>
    </location>
</feature>
<feature type="region of interest" description="Disordered" evidence="4">
    <location>
        <begin position="154"/>
        <end position="293"/>
    </location>
</feature>
<dbReference type="SMART" id="SM00715">
    <property type="entry name" value="LA"/>
    <property type="match status" value="1"/>
</dbReference>
<keyword evidence="7" id="KW-1185">Reference proteome</keyword>
<feature type="compositionally biased region" description="Pro residues" evidence="4">
    <location>
        <begin position="1105"/>
        <end position="1114"/>
    </location>
</feature>
<dbReference type="GO" id="GO:0010494">
    <property type="term" value="C:cytoplasmic stress granule"/>
    <property type="evidence" value="ECO:0007669"/>
    <property type="project" value="TreeGrafter"/>
</dbReference>
<dbReference type="CDD" id="cd07323">
    <property type="entry name" value="LAM"/>
    <property type="match status" value="1"/>
</dbReference>
<feature type="compositionally biased region" description="Gly residues" evidence="4">
    <location>
        <begin position="992"/>
        <end position="1004"/>
    </location>
</feature>
<feature type="region of interest" description="Disordered" evidence="4">
    <location>
        <begin position="1276"/>
        <end position="1357"/>
    </location>
</feature>
<feature type="compositionally biased region" description="Gly residues" evidence="4">
    <location>
        <begin position="963"/>
        <end position="976"/>
    </location>
</feature>
<organism evidence="6 7">
    <name type="scientific">Galerina marginata (strain CBS 339.88)</name>
    <dbReference type="NCBI Taxonomy" id="685588"/>
    <lineage>
        <taxon>Eukaryota</taxon>
        <taxon>Fungi</taxon>
        <taxon>Dikarya</taxon>
        <taxon>Basidiomycota</taxon>
        <taxon>Agaricomycotina</taxon>
        <taxon>Agaricomycetes</taxon>
        <taxon>Agaricomycetidae</taxon>
        <taxon>Agaricales</taxon>
        <taxon>Agaricineae</taxon>
        <taxon>Strophariaceae</taxon>
        <taxon>Galerina</taxon>
    </lineage>
</organism>
<evidence type="ECO:0000256" key="3">
    <source>
        <dbReference type="SAM" id="Coils"/>
    </source>
</evidence>
<name>A0A067SER1_GALM3</name>
<keyword evidence="3" id="KW-0175">Coiled coil</keyword>
<feature type="coiled-coil region" evidence="3">
    <location>
        <begin position="752"/>
        <end position="790"/>
    </location>
</feature>
<feature type="compositionally biased region" description="Basic and acidic residues" evidence="4">
    <location>
        <begin position="553"/>
        <end position="587"/>
    </location>
</feature>
<dbReference type="GO" id="GO:0003723">
    <property type="term" value="F:RNA binding"/>
    <property type="evidence" value="ECO:0007669"/>
    <property type="project" value="UniProtKB-UniRule"/>
</dbReference>
<gene>
    <name evidence="6" type="ORF">GALMADRAFT_146404</name>
</gene>
<keyword evidence="1 2" id="KW-0694">RNA-binding</keyword>
<feature type="compositionally biased region" description="Polar residues" evidence="4">
    <location>
        <begin position="157"/>
        <end position="198"/>
    </location>
</feature>
<dbReference type="STRING" id="685588.A0A067SER1"/>
<dbReference type="InterPro" id="IPR036388">
    <property type="entry name" value="WH-like_DNA-bd_sf"/>
</dbReference>
<proteinExistence type="predicted"/>